<feature type="signal peptide" evidence="1">
    <location>
        <begin position="1"/>
        <end position="20"/>
    </location>
</feature>
<dbReference type="AlphaFoldDB" id="A0A829YBR0"/>
<organism evidence="2 3">
    <name type="scientific">Steroidobacter agaridevorans</name>
    <dbReference type="NCBI Taxonomy" id="2695856"/>
    <lineage>
        <taxon>Bacteria</taxon>
        <taxon>Pseudomonadati</taxon>
        <taxon>Pseudomonadota</taxon>
        <taxon>Gammaproteobacteria</taxon>
        <taxon>Steroidobacterales</taxon>
        <taxon>Steroidobacteraceae</taxon>
        <taxon>Steroidobacter</taxon>
    </lineage>
</organism>
<accession>A0A829YBR0</accession>
<evidence type="ECO:0008006" key="4">
    <source>
        <dbReference type="Google" id="ProtNLM"/>
    </source>
</evidence>
<proteinExistence type="predicted"/>
<feature type="chain" id="PRO_5032364041" description="DUF11 domain-containing protein" evidence="1">
    <location>
        <begin position="21"/>
        <end position="156"/>
    </location>
</feature>
<protein>
    <recommendedName>
        <fullName evidence="4">DUF11 domain-containing protein</fullName>
    </recommendedName>
</protein>
<dbReference type="RefSeq" id="WP_161812367.1">
    <property type="nucleotide sequence ID" value="NZ_BLJN01000002.1"/>
</dbReference>
<comment type="caution">
    <text evidence="2">The sequence shown here is derived from an EMBL/GenBank/DDBJ whole genome shotgun (WGS) entry which is preliminary data.</text>
</comment>
<name>A0A829YBR0_9GAMM</name>
<evidence type="ECO:0000313" key="3">
    <source>
        <dbReference type="Proteomes" id="UP000445000"/>
    </source>
</evidence>
<reference evidence="3" key="1">
    <citation type="submission" date="2020-01" db="EMBL/GenBank/DDBJ databases">
        <title>'Steroidobacter agaridevorans' sp. nov., agar-degrading bacteria isolated from rhizosphere soils.</title>
        <authorList>
            <person name="Ikenaga M."/>
            <person name="Kataoka M."/>
            <person name="Murouchi A."/>
            <person name="Katsuragi S."/>
            <person name="Sakai M."/>
        </authorList>
    </citation>
    <scope>NUCLEOTIDE SEQUENCE [LARGE SCALE GENOMIC DNA]</scope>
    <source>
        <strain evidence="3">YU21-B</strain>
    </source>
</reference>
<gene>
    <name evidence="2" type="ORF">GCM10011487_27190</name>
</gene>
<dbReference type="EMBL" id="BLJN01000002">
    <property type="protein sequence ID" value="GFE80719.1"/>
    <property type="molecule type" value="Genomic_DNA"/>
</dbReference>
<keyword evidence="1" id="KW-0732">Signal</keyword>
<dbReference type="InterPro" id="IPR047589">
    <property type="entry name" value="DUF11_rpt"/>
</dbReference>
<dbReference type="Proteomes" id="UP000445000">
    <property type="component" value="Unassembled WGS sequence"/>
</dbReference>
<keyword evidence="3" id="KW-1185">Reference proteome</keyword>
<sequence length="156" mass="16855">MKSLVLVSAWLTTFATLAGATEAVELRTQLVAEVRETTGPAERPVFRLVPATRLSQGQVVYYTVRITNPTPVFANKVQVSQLIPANTTYLPGSAAGPGAEIEFSIDGGQSFGRPENLKQTDGTRAPPARYTHIRWTLENPLAPGATALARFRATFN</sequence>
<evidence type="ECO:0000313" key="2">
    <source>
        <dbReference type="EMBL" id="GFE80719.1"/>
    </source>
</evidence>
<evidence type="ECO:0000256" key="1">
    <source>
        <dbReference type="SAM" id="SignalP"/>
    </source>
</evidence>
<dbReference type="NCBIfam" id="TIGR01451">
    <property type="entry name" value="B_ant_repeat"/>
    <property type="match status" value="1"/>
</dbReference>